<reference evidence="1 2" key="1">
    <citation type="journal article" date="2011" name="J. Bacteriol.">
        <title>Genome sequence of the halotolerant marine bacterium Myxococcus fulvus HW-1.</title>
        <authorList>
            <person name="Li Z.F."/>
            <person name="Li X."/>
            <person name="Liu H."/>
            <person name="Liu X."/>
            <person name="Han K."/>
            <person name="Wu Z.H."/>
            <person name="Hu W."/>
            <person name="Li F.F."/>
            <person name="Li Y.Z."/>
        </authorList>
    </citation>
    <scope>NUCLEOTIDE SEQUENCE [LARGE SCALE GENOMIC DNA]</scope>
    <source>
        <strain evidence="2">ATCC BAA-855 / HW-1</strain>
    </source>
</reference>
<dbReference type="HOGENOM" id="CLU_2991972_0_0_7"/>
<dbReference type="Proteomes" id="UP000000488">
    <property type="component" value="Chromosome"/>
</dbReference>
<sequence length="57" mass="6373">MRGICSTTATSFRSLATSSRMAVPCSLCVISRPRNWMTTFALFPSSMNRRVLRTLNS</sequence>
<evidence type="ECO:0000313" key="1">
    <source>
        <dbReference type="EMBL" id="AEI63105.1"/>
    </source>
</evidence>
<name>F8C7A7_MYXFH</name>
<dbReference type="KEGG" id="mfu:LILAB_05920"/>
<evidence type="ECO:0000313" key="2">
    <source>
        <dbReference type="Proteomes" id="UP000000488"/>
    </source>
</evidence>
<dbReference type="EMBL" id="CP002830">
    <property type="protein sequence ID" value="AEI63105.1"/>
    <property type="molecule type" value="Genomic_DNA"/>
</dbReference>
<organism evidence="1 2">
    <name type="scientific">Myxococcus fulvus (strain ATCC BAA-855 / HW-1)</name>
    <dbReference type="NCBI Taxonomy" id="483219"/>
    <lineage>
        <taxon>Bacteria</taxon>
        <taxon>Pseudomonadati</taxon>
        <taxon>Myxococcota</taxon>
        <taxon>Myxococcia</taxon>
        <taxon>Myxococcales</taxon>
        <taxon>Cystobacterineae</taxon>
        <taxon>Myxococcaceae</taxon>
        <taxon>Myxococcus</taxon>
    </lineage>
</organism>
<proteinExistence type="predicted"/>
<dbReference type="AlphaFoldDB" id="F8C7A7"/>
<accession>F8C7A7</accession>
<gene>
    <name evidence="1" type="ordered locus">LILAB_05920</name>
</gene>
<protein>
    <submittedName>
        <fullName evidence="1">Uncharacterized protein</fullName>
    </submittedName>
</protein>